<evidence type="ECO:0000313" key="4">
    <source>
        <dbReference type="RefSeq" id="XP_022972278.1"/>
    </source>
</evidence>
<evidence type="ECO:0000256" key="2">
    <source>
        <dbReference type="SAM" id="MobiDB-lite"/>
    </source>
</evidence>
<dbReference type="GeneID" id="111470859"/>
<dbReference type="Gene3D" id="3.30.70.100">
    <property type="match status" value="1"/>
</dbReference>
<dbReference type="RefSeq" id="XP_022972278.1">
    <property type="nucleotide sequence ID" value="XM_023116510.1"/>
</dbReference>
<feature type="compositionally biased region" description="Basic and acidic residues" evidence="2">
    <location>
        <begin position="259"/>
        <end position="306"/>
    </location>
</feature>
<dbReference type="InterPro" id="IPR006121">
    <property type="entry name" value="HMA_dom"/>
</dbReference>
<feature type="region of interest" description="Disordered" evidence="2">
    <location>
        <begin position="194"/>
        <end position="229"/>
    </location>
</feature>
<evidence type="ECO:0000313" key="3">
    <source>
        <dbReference type="Proteomes" id="UP000504608"/>
    </source>
</evidence>
<name>A0A6J1I9F1_CUCMA</name>
<gene>
    <name evidence="4" type="primary">LOC111470859</name>
</gene>
<dbReference type="AlphaFoldDB" id="A0A6J1I9F1"/>
<dbReference type="KEGG" id="cmax:111470859"/>
<keyword evidence="3" id="KW-1185">Reference proteome</keyword>
<sequence length="414" mass="46225">MIPELEKPKILEIKVRMDCNGCVQKIKKALYGINGELNEPGFFVFFVFHMFVSCSSISWPVAGIYDIYIDFPQQKLTIIGWADPDRIMKAIKKTRKIATICSEYEQADPQASTQLPDNPLPSGGEAEAPTPSHDVAMVDGLPGHSHAEVAPGQTTVHEAHSGQQFDLTNATNQQATQPLGSHEVGQVHVTHNQPSQHGHVVHQSSLEPGDVHHLGPESGHVVSHQPENSHVAHQLPEHGHVGHQQSPINGYVVHQHQPEHSHVVSHHQPPDHGHVIHQQPPEHSHSHPTEHSHDHVVQHHQSEQGHGRTSSHNYHHNIPRTIHGSTSTHPMTVIHSYNTYQPSPYVTEYIRPLTTHRPSPYAYEYIPQQSSSTHYSPRMDRYNDDYNNTGISNNNNGNITSIFSDENPNACNLM</sequence>
<feature type="compositionally biased region" description="Polar residues" evidence="2">
    <location>
        <begin position="194"/>
        <end position="206"/>
    </location>
</feature>
<feature type="region of interest" description="Disordered" evidence="2">
    <location>
        <begin position="259"/>
        <end position="327"/>
    </location>
</feature>
<dbReference type="CDD" id="cd00371">
    <property type="entry name" value="HMA"/>
    <property type="match status" value="1"/>
</dbReference>
<accession>A0A6J1I9F1</accession>
<evidence type="ECO:0000256" key="1">
    <source>
        <dbReference type="ARBA" id="ARBA00022723"/>
    </source>
</evidence>
<dbReference type="SUPFAM" id="SSF55008">
    <property type="entry name" value="HMA, heavy metal-associated domain"/>
    <property type="match status" value="1"/>
</dbReference>
<protein>
    <submittedName>
        <fullName evidence="4">LIM domain-containing protein A-like isoform X1</fullName>
    </submittedName>
</protein>
<dbReference type="PANTHER" id="PTHR22814">
    <property type="entry name" value="COPPER TRANSPORT PROTEIN ATOX1-RELATED"/>
    <property type="match status" value="1"/>
</dbReference>
<dbReference type="OrthoDB" id="1919822at2759"/>
<keyword evidence="1" id="KW-0479">Metal-binding</keyword>
<dbReference type="InterPro" id="IPR036163">
    <property type="entry name" value="HMA_dom_sf"/>
</dbReference>
<reference evidence="4" key="1">
    <citation type="submission" date="2025-08" db="UniProtKB">
        <authorList>
            <consortium name="RefSeq"/>
        </authorList>
    </citation>
    <scope>IDENTIFICATION</scope>
    <source>
        <tissue evidence="4">Young leaves</tissue>
    </source>
</reference>
<dbReference type="Proteomes" id="UP000504608">
    <property type="component" value="Unplaced"/>
</dbReference>
<organism evidence="3 4">
    <name type="scientific">Cucurbita maxima</name>
    <name type="common">Pumpkin</name>
    <name type="synonym">Winter squash</name>
    <dbReference type="NCBI Taxonomy" id="3661"/>
    <lineage>
        <taxon>Eukaryota</taxon>
        <taxon>Viridiplantae</taxon>
        <taxon>Streptophyta</taxon>
        <taxon>Embryophyta</taxon>
        <taxon>Tracheophyta</taxon>
        <taxon>Spermatophyta</taxon>
        <taxon>Magnoliopsida</taxon>
        <taxon>eudicotyledons</taxon>
        <taxon>Gunneridae</taxon>
        <taxon>Pentapetalae</taxon>
        <taxon>rosids</taxon>
        <taxon>fabids</taxon>
        <taxon>Cucurbitales</taxon>
        <taxon>Cucurbitaceae</taxon>
        <taxon>Cucurbiteae</taxon>
        <taxon>Cucurbita</taxon>
    </lineage>
</organism>
<feature type="region of interest" description="Disordered" evidence="2">
    <location>
        <begin position="108"/>
        <end position="148"/>
    </location>
</feature>
<proteinExistence type="predicted"/>
<dbReference type="GO" id="GO:0046872">
    <property type="term" value="F:metal ion binding"/>
    <property type="evidence" value="ECO:0007669"/>
    <property type="project" value="UniProtKB-KW"/>
</dbReference>
<dbReference type="PANTHER" id="PTHR22814:SF320">
    <property type="entry name" value="OS01G0309800 PROTEIN"/>
    <property type="match status" value="1"/>
</dbReference>